<proteinExistence type="predicted"/>
<name>A0A7R9BIW9_9CRUS</name>
<gene>
    <name evidence="2" type="ORF">NMOB1V02_LOCUS2614</name>
</gene>
<evidence type="ECO:0000256" key="1">
    <source>
        <dbReference type="SAM" id="MobiDB-lite"/>
    </source>
</evidence>
<feature type="compositionally biased region" description="Low complexity" evidence="1">
    <location>
        <begin position="136"/>
        <end position="145"/>
    </location>
</feature>
<sequence length="299" mass="34419">SRDPTTNEHIPYAENRNLTGTARYASINTHLGIERSRRDDLESLAYIVIYFLRGSLPWQGIKGSVKKEKYRRIGEKKVSIPIEDLVRGYPSELTKFLRYVRSLRFEQNPNYSYLASLIKSAIAKVGPTPTHFGDASSSSTQQQQQHQRRTDTASVSENTSTTTTTSPLEVFDWNVRALELCEKGRVDATRRSPYPKWRSRTDHDHNHNHQQQQPPWYGYAKRSMNAGALRDKTKSQSYRSPTIFQQHTKLVQFTYGREEETYTRQLQSFAASKRKDLVLQGKYPQDPVNQSAQNVAVAF</sequence>
<dbReference type="PANTHER" id="PTHR11909">
    <property type="entry name" value="CASEIN KINASE-RELATED"/>
    <property type="match status" value="1"/>
</dbReference>
<dbReference type="Gene3D" id="1.10.510.10">
    <property type="entry name" value="Transferase(Phosphotransferase) domain 1"/>
    <property type="match status" value="1"/>
</dbReference>
<dbReference type="SUPFAM" id="SSF56112">
    <property type="entry name" value="Protein kinase-like (PK-like)"/>
    <property type="match status" value="1"/>
</dbReference>
<accession>A0A7R9BIW9</accession>
<evidence type="ECO:0000313" key="2">
    <source>
        <dbReference type="EMBL" id="CAD7274793.1"/>
    </source>
</evidence>
<feature type="non-terminal residue" evidence="2">
    <location>
        <position position="1"/>
    </location>
</feature>
<reference evidence="2" key="1">
    <citation type="submission" date="2020-11" db="EMBL/GenBank/DDBJ databases">
        <authorList>
            <person name="Tran Van P."/>
        </authorList>
    </citation>
    <scope>NUCLEOTIDE SEQUENCE</scope>
</reference>
<feature type="region of interest" description="Disordered" evidence="1">
    <location>
        <begin position="192"/>
        <end position="216"/>
    </location>
</feature>
<feature type="compositionally biased region" description="Low complexity" evidence="1">
    <location>
        <begin position="152"/>
        <end position="164"/>
    </location>
</feature>
<feature type="region of interest" description="Disordered" evidence="1">
    <location>
        <begin position="129"/>
        <end position="164"/>
    </location>
</feature>
<dbReference type="InterPro" id="IPR050235">
    <property type="entry name" value="CK1_Ser-Thr_kinase"/>
</dbReference>
<evidence type="ECO:0008006" key="4">
    <source>
        <dbReference type="Google" id="ProtNLM"/>
    </source>
</evidence>
<evidence type="ECO:0000313" key="3">
    <source>
        <dbReference type="Proteomes" id="UP000678499"/>
    </source>
</evidence>
<dbReference type="EMBL" id="CAJPEX010000304">
    <property type="protein sequence ID" value="CAG0914945.1"/>
    <property type="molecule type" value="Genomic_DNA"/>
</dbReference>
<keyword evidence="3" id="KW-1185">Reference proteome</keyword>
<dbReference type="Proteomes" id="UP000678499">
    <property type="component" value="Unassembled WGS sequence"/>
</dbReference>
<organism evidence="2">
    <name type="scientific">Notodromas monacha</name>
    <dbReference type="NCBI Taxonomy" id="399045"/>
    <lineage>
        <taxon>Eukaryota</taxon>
        <taxon>Metazoa</taxon>
        <taxon>Ecdysozoa</taxon>
        <taxon>Arthropoda</taxon>
        <taxon>Crustacea</taxon>
        <taxon>Oligostraca</taxon>
        <taxon>Ostracoda</taxon>
        <taxon>Podocopa</taxon>
        <taxon>Podocopida</taxon>
        <taxon>Cypridocopina</taxon>
        <taxon>Cypridoidea</taxon>
        <taxon>Cyprididae</taxon>
        <taxon>Notodromas</taxon>
    </lineage>
</organism>
<dbReference type="InterPro" id="IPR011009">
    <property type="entry name" value="Kinase-like_dom_sf"/>
</dbReference>
<dbReference type="EMBL" id="OA882341">
    <property type="protein sequence ID" value="CAD7274793.1"/>
    <property type="molecule type" value="Genomic_DNA"/>
</dbReference>
<dbReference type="OrthoDB" id="6504783at2759"/>
<protein>
    <recommendedName>
        <fullName evidence="4">Non-specific serine/threonine protein kinase</fullName>
    </recommendedName>
</protein>
<dbReference type="AlphaFoldDB" id="A0A7R9BIW9"/>